<dbReference type="PaxDb" id="35128-Thaps35721"/>
<dbReference type="STRING" id="35128.B5YN28"/>
<gene>
    <name evidence="3" type="ORF">THAPS_35721</name>
</gene>
<dbReference type="InterPro" id="IPR027443">
    <property type="entry name" value="IPNS-like_sf"/>
</dbReference>
<dbReference type="PANTHER" id="PTHR47990">
    <property type="entry name" value="2-OXOGLUTARATE (2OG) AND FE(II)-DEPENDENT OXYGENASE SUPERFAMILY PROTEIN-RELATED"/>
    <property type="match status" value="1"/>
</dbReference>
<dbReference type="PRINTS" id="PR00682">
    <property type="entry name" value="IPNSYNTHASE"/>
</dbReference>
<dbReference type="RefSeq" id="XP_002295846.1">
    <property type="nucleotide sequence ID" value="XM_002295810.1"/>
</dbReference>
<reference evidence="3 4" key="1">
    <citation type="journal article" date="2004" name="Science">
        <title>The genome of the diatom Thalassiosira pseudonana: ecology, evolution, and metabolism.</title>
        <authorList>
            <person name="Armbrust E.V."/>
            <person name="Berges J.A."/>
            <person name="Bowler C."/>
            <person name="Green B.R."/>
            <person name="Martinez D."/>
            <person name="Putnam N.H."/>
            <person name="Zhou S."/>
            <person name="Allen A.E."/>
            <person name="Apt K.E."/>
            <person name="Bechner M."/>
            <person name="Brzezinski M.A."/>
            <person name="Chaal B.K."/>
            <person name="Chiovitti A."/>
            <person name="Davis A.K."/>
            <person name="Demarest M.S."/>
            <person name="Detter J.C."/>
            <person name="Glavina T."/>
            <person name="Goodstein D."/>
            <person name="Hadi M.Z."/>
            <person name="Hellsten U."/>
            <person name="Hildebrand M."/>
            <person name="Jenkins B.D."/>
            <person name="Jurka J."/>
            <person name="Kapitonov V.V."/>
            <person name="Kroger N."/>
            <person name="Lau W.W."/>
            <person name="Lane T.W."/>
            <person name="Larimer F.W."/>
            <person name="Lippmeier J.C."/>
            <person name="Lucas S."/>
            <person name="Medina M."/>
            <person name="Montsant A."/>
            <person name="Obornik M."/>
            <person name="Parker M.S."/>
            <person name="Palenik B."/>
            <person name="Pazour G.J."/>
            <person name="Richardson P.M."/>
            <person name="Rynearson T.A."/>
            <person name="Saito M.A."/>
            <person name="Schwartz D.C."/>
            <person name="Thamatrakoln K."/>
            <person name="Valentin K."/>
            <person name="Vardi A."/>
            <person name="Wilkerson F.P."/>
            <person name="Rokhsar D.S."/>
        </authorList>
    </citation>
    <scope>NUCLEOTIDE SEQUENCE [LARGE SCALE GENOMIC DNA]</scope>
    <source>
        <strain evidence="3 4">CCMP1335</strain>
    </source>
</reference>
<keyword evidence="1" id="KW-0479">Metal-binding</keyword>
<dbReference type="InterPro" id="IPR005123">
    <property type="entry name" value="Oxoglu/Fe-dep_dioxygenase_dom"/>
</dbReference>
<evidence type="ECO:0000313" key="4">
    <source>
        <dbReference type="Proteomes" id="UP000001449"/>
    </source>
</evidence>
<dbReference type="Proteomes" id="UP000001449">
    <property type="component" value="Chromosome 7"/>
</dbReference>
<dbReference type="Pfam" id="PF14226">
    <property type="entry name" value="DIOX_N"/>
    <property type="match status" value="1"/>
</dbReference>
<sequence>ISQACTNFGFFAITNHGVDPSIIEAAWESSRDFFDCDPSVKSSVPVRDDYPYGYEHRESLGTELSLLPDSKETFSIGPSDSTKSGMPPRQFPSSAPASFAPALSQYFSTMEGLARVLFRGLALALRLDDPSWFLRDECFDDGHQCALRILNYPELEYGEDDANQVRIRAGAHTDYGAMTILKSGGAGLQLQLSPGKAEGEGGDWIDVPHLEDAFVINLGDLMQIWTNDRWRSTLHRVTFKSCRRQSIAFFVNMNGNATVVPFDSCVDDEHPAKYGAIKASEHLLQRHAQSMTGKSSK</sequence>
<evidence type="ECO:0000256" key="1">
    <source>
        <dbReference type="RuleBase" id="RU003682"/>
    </source>
</evidence>
<dbReference type="Pfam" id="PF03171">
    <property type="entry name" value="2OG-FeII_Oxy"/>
    <property type="match status" value="1"/>
</dbReference>
<accession>B5YN28</accession>
<dbReference type="SUPFAM" id="SSF51197">
    <property type="entry name" value="Clavaminate synthase-like"/>
    <property type="match status" value="1"/>
</dbReference>
<dbReference type="InterPro" id="IPR050231">
    <property type="entry name" value="Iron_ascorbate_oxido_reductase"/>
</dbReference>
<dbReference type="AlphaFoldDB" id="B5YN28"/>
<name>B5YN28_THAPS</name>
<dbReference type="InterPro" id="IPR044861">
    <property type="entry name" value="IPNS-like_FE2OG_OXY"/>
</dbReference>
<evidence type="ECO:0000259" key="2">
    <source>
        <dbReference type="PROSITE" id="PS51471"/>
    </source>
</evidence>
<dbReference type="eggNOG" id="KOG0143">
    <property type="taxonomic scope" value="Eukaryota"/>
</dbReference>
<dbReference type="OMA" id="AKYEVVT"/>
<dbReference type="PROSITE" id="PS51471">
    <property type="entry name" value="FE2OG_OXY"/>
    <property type="match status" value="1"/>
</dbReference>
<keyword evidence="4" id="KW-1185">Reference proteome</keyword>
<dbReference type="GO" id="GO:0016706">
    <property type="term" value="F:2-oxoglutarate-dependent dioxygenase activity"/>
    <property type="evidence" value="ECO:0000318"/>
    <property type="project" value="GO_Central"/>
</dbReference>
<dbReference type="GeneID" id="7447052"/>
<keyword evidence="1" id="KW-0560">Oxidoreductase</keyword>
<proteinExistence type="inferred from homology"/>
<feature type="non-terminal residue" evidence="3">
    <location>
        <position position="1"/>
    </location>
</feature>
<reference evidence="3 4" key="2">
    <citation type="journal article" date="2008" name="Nature">
        <title>The Phaeodactylum genome reveals the evolutionary history of diatom genomes.</title>
        <authorList>
            <person name="Bowler C."/>
            <person name="Allen A.E."/>
            <person name="Badger J.H."/>
            <person name="Grimwood J."/>
            <person name="Jabbari K."/>
            <person name="Kuo A."/>
            <person name="Maheswari U."/>
            <person name="Martens C."/>
            <person name="Maumus F."/>
            <person name="Otillar R.P."/>
            <person name="Rayko E."/>
            <person name="Salamov A."/>
            <person name="Vandepoele K."/>
            <person name="Beszteri B."/>
            <person name="Gruber A."/>
            <person name="Heijde M."/>
            <person name="Katinka M."/>
            <person name="Mock T."/>
            <person name="Valentin K."/>
            <person name="Verret F."/>
            <person name="Berges J.A."/>
            <person name="Brownlee C."/>
            <person name="Cadoret J.P."/>
            <person name="Chiovitti A."/>
            <person name="Choi C.J."/>
            <person name="Coesel S."/>
            <person name="De Martino A."/>
            <person name="Detter J.C."/>
            <person name="Durkin C."/>
            <person name="Falciatore A."/>
            <person name="Fournet J."/>
            <person name="Haruta M."/>
            <person name="Huysman M.J."/>
            <person name="Jenkins B.D."/>
            <person name="Jiroutova K."/>
            <person name="Jorgensen R.E."/>
            <person name="Joubert Y."/>
            <person name="Kaplan A."/>
            <person name="Kroger N."/>
            <person name="Kroth P.G."/>
            <person name="La Roche J."/>
            <person name="Lindquist E."/>
            <person name="Lommer M."/>
            <person name="Martin-Jezequel V."/>
            <person name="Lopez P.J."/>
            <person name="Lucas S."/>
            <person name="Mangogna M."/>
            <person name="McGinnis K."/>
            <person name="Medlin L.K."/>
            <person name="Montsant A."/>
            <person name="Oudot-Le Secq M.P."/>
            <person name="Napoli C."/>
            <person name="Obornik M."/>
            <person name="Parker M.S."/>
            <person name="Petit J.L."/>
            <person name="Porcel B.M."/>
            <person name="Poulsen N."/>
            <person name="Robison M."/>
            <person name="Rychlewski L."/>
            <person name="Rynearson T.A."/>
            <person name="Schmutz J."/>
            <person name="Shapiro H."/>
            <person name="Siaut M."/>
            <person name="Stanley M."/>
            <person name="Sussman M.R."/>
            <person name="Taylor A.R."/>
            <person name="Vardi A."/>
            <person name="von Dassow P."/>
            <person name="Vyverman W."/>
            <person name="Willis A."/>
            <person name="Wyrwicz L.S."/>
            <person name="Rokhsar D.S."/>
            <person name="Weissenbach J."/>
            <person name="Armbrust E.V."/>
            <person name="Green B.R."/>
            <person name="Van de Peer Y."/>
            <person name="Grigoriev I.V."/>
        </authorList>
    </citation>
    <scope>NUCLEOTIDE SEQUENCE [LARGE SCALE GENOMIC DNA]</scope>
    <source>
        <strain evidence="3 4">CCMP1335</strain>
    </source>
</reference>
<dbReference type="EMBL" id="CP001160">
    <property type="protein sequence ID" value="ACI64563.1"/>
    <property type="molecule type" value="Genomic_DNA"/>
</dbReference>
<dbReference type="KEGG" id="tps:THAPS_35721"/>
<dbReference type="InParanoid" id="B5YN28"/>
<dbReference type="InterPro" id="IPR026992">
    <property type="entry name" value="DIOX_N"/>
</dbReference>
<dbReference type="GO" id="GO:0046872">
    <property type="term" value="F:metal ion binding"/>
    <property type="evidence" value="ECO:0007669"/>
    <property type="project" value="UniProtKB-KW"/>
</dbReference>
<feature type="domain" description="Fe2OG dioxygenase" evidence="2">
    <location>
        <begin position="142"/>
        <end position="253"/>
    </location>
</feature>
<dbReference type="HOGENOM" id="CLU_010119_6_5_1"/>
<organism evidence="3 4">
    <name type="scientific">Thalassiosira pseudonana</name>
    <name type="common">Marine diatom</name>
    <name type="synonym">Cyclotella nana</name>
    <dbReference type="NCBI Taxonomy" id="35128"/>
    <lineage>
        <taxon>Eukaryota</taxon>
        <taxon>Sar</taxon>
        <taxon>Stramenopiles</taxon>
        <taxon>Ochrophyta</taxon>
        <taxon>Bacillariophyta</taxon>
        <taxon>Coscinodiscophyceae</taxon>
        <taxon>Thalassiosirophycidae</taxon>
        <taxon>Thalassiosirales</taxon>
        <taxon>Thalassiosiraceae</taxon>
        <taxon>Thalassiosira</taxon>
    </lineage>
</organism>
<keyword evidence="1" id="KW-0408">Iron</keyword>
<protein>
    <recommendedName>
        <fullName evidence="2">Fe2OG dioxygenase domain-containing protein</fullName>
    </recommendedName>
</protein>
<comment type="similarity">
    <text evidence="1">Belongs to the iron/ascorbate-dependent oxidoreductase family.</text>
</comment>
<dbReference type="Gene3D" id="2.60.120.330">
    <property type="entry name" value="B-lactam Antibiotic, Isopenicillin N Synthase, Chain"/>
    <property type="match status" value="1"/>
</dbReference>
<evidence type="ECO:0000313" key="3">
    <source>
        <dbReference type="EMBL" id="ACI64563.1"/>
    </source>
</evidence>